<dbReference type="Gene3D" id="3.30.70.1440">
    <property type="entry name" value="Multidrug efflux transporter AcrB pore domain"/>
    <property type="match status" value="1"/>
</dbReference>
<keyword evidence="1" id="KW-0812">Transmembrane</keyword>
<dbReference type="EMBL" id="NIBG01000032">
    <property type="protein sequence ID" value="PAB56716.1"/>
    <property type="molecule type" value="Genomic_DNA"/>
</dbReference>
<dbReference type="GO" id="GO:0042910">
    <property type="term" value="F:xenobiotic transmembrane transporter activity"/>
    <property type="evidence" value="ECO:0007669"/>
    <property type="project" value="TreeGrafter"/>
</dbReference>
<reference evidence="2 3" key="1">
    <citation type="submission" date="2017-06" db="EMBL/GenBank/DDBJ databases">
        <title>Draft genome sequence of anaerobic fermentative bacterium Anaeromicrobium sediminis DY2726D isolated from West Pacific Ocean sediments.</title>
        <authorList>
            <person name="Zeng X."/>
        </authorList>
    </citation>
    <scope>NUCLEOTIDE SEQUENCE [LARGE SCALE GENOMIC DNA]</scope>
    <source>
        <strain evidence="2 3">DY2726D</strain>
    </source>
</reference>
<organism evidence="2 3">
    <name type="scientific">Anaeromicrobium sediminis</name>
    <dbReference type="NCBI Taxonomy" id="1478221"/>
    <lineage>
        <taxon>Bacteria</taxon>
        <taxon>Bacillati</taxon>
        <taxon>Bacillota</taxon>
        <taxon>Clostridia</taxon>
        <taxon>Peptostreptococcales</taxon>
        <taxon>Thermotaleaceae</taxon>
        <taxon>Anaeromicrobium</taxon>
    </lineage>
</organism>
<name>A0A267MAY5_9FIRM</name>
<dbReference type="PRINTS" id="PR00702">
    <property type="entry name" value="ACRIFLAVINRP"/>
</dbReference>
<dbReference type="Gene3D" id="3.30.2090.10">
    <property type="entry name" value="Multidrug efflux transporter AcrB TolC docking domain, DN and DC subdomains"/>
    <property type="match status" value="1"/>
</dbReference>
<dbReference type="SUPFAM" id="SSF82714">
    <property type="entry name" value="Multidrug efflux transporter AcrB TolC docking domain, DN and DC subdomains"/>
    <property type="match status" value="1"/>
</dbReference>
<feature type="transmembrane region" description="Helical" evidence="1">
    <location>
        <begin position="242"/>
        <end position="261"/>
    </location>
</feature>
<dbReference type="AlphaFoldDB" id="A0A267MAY5"/>
<feature type="transmembrane region" description="Helical" evidence="1">
    <location>
        <begin position="365"/>
        <end position="391"/>
    </location>
</feature>
<dbReference type="Gene3D" id="3.30.70.1430">
    <property type="entry name" value="Multidrug efflux transporter AcrB pore domain"/>
    <property type="match status" value="1"/>
</dbReference>
<dbReference type="RefSeq" id="WP_095135860.1">
    <property type="nucleotide sequence ID" value="NZ_NIBG01000032.1"/>
</dbReference>
<feature type="transmembrane region" description="Helical" evidence="1">
    <location>
        <begin position="294"/>
        <end position="319"/>
    </location>
</feature>
<dbReference type="InterPro" id="IPR027463">
    <property type="entry name" value="AcrB_DN_DC_subdom"/>
</dbReference>
<dbReference type="InterPro" id="IPR001036">
    <property type="entry name" value="Acrflvin-R"/>
</dbReference>
<gene>
    <name evidence="2" type="ORF">CCE28_20420</name>
</gene>
<dbReference type="Proteomes" id="UP000216024">
    <property type="component" value="Unassembled WGS sequence"/>
</dbReference>
<evidence type="ECO:0000313" key="3">
    <source>
        <dbReference type="Proteomes" id="UP000216024"/>
    </source>
</evidence>
<evidence type="ECO:0008006" key="4">
    <source>
        <dbReference type="Google" id="ProtNLM"/>
    </source>
</evidence>
<dbReference type="PANTHER" id="PTHR32063">
    <property type="match status" value="1"/>
</dbReference>
<feature type="transmembrane region" description="Helical" evidence="1">
    <location>
        <begin position="340"/>
        <end position="359"/>
    </location>
</feature>
<accession>A0A267MAY5</accession>
<dbReference type="Pfam" id="PF00873">
    <property type="entry name" value="ACR_tran"/>
    <property type="match status" value="1"/>
</dbReference>
<dbReference type="OrthoDB" id="9757876at2"/>
<feature type="transmembrane region" description="Helical" evidence="1">
    <location>
        <begin position="268"/>
        <end position="288"/>
    </location>
</feature>
<keyword evidence="3" id="KW-1185">Reference proteome</keyword>
<dbReference type="Gene3D" id="1.20.1640.10">
    <property type="entry name" value="Multidrug efflux transporter AcrB transmembrane domain"/>
    <property type="match status" value="1"/>
</dbReference>
<keyword evidence="1" id="KW-1133">Transmembrane helix</keyword>
<protein>
    <recommendedName>
        <fullName evidence="4">Acriflavin resistance protein</fullName>
    </recommendedName>
</protein>
<proteinExistence type="predicted"/>
<dbReference type="GO" id="GO:0005886">
    <property type="term" value="C:plasma membrane"/>
    <property type="evidence" value="ECO:0007669"/>
    <property type="project" value="TreeGrafter"/>
</dbReference>
<sequence length="411" mass="45062">MACKFHLGDKRTKRFNDKQELAEYVQNVINENISGGKATVKLLANAAPSEAKVVMRVSGDNLDRLREVKNALEAEIAKIPGTSNIRDDMKDETFQLEVNVDEDKASNLGIRKYDIQKQINVALYGSKTSVYRKDGEQYNILIQSNIGNTSALENLEIKSSITGKKIPLKQFATVGIGSKLDSIGTYNGEQSVEILLNELPGYNAVAIENIIEYEVLPKVDTSGTKITFDGEREEMATTFGKVMLLAVCAVFLIYIVLLIQFRSFIQPLVILVTVPLSLIGSGIGLFIFKKPLSLTAVLGIIALIGLVVKNGILLLEYINDARKEGYNIDEACVDAVGKRFNAIILSALTTIVGLIPLAISGSGLFGPMAISLMFGLLVSTFLTMVVIPVIYSMIENFLENRNKEVLIKTEE</sequence>
<comment type="caution">
    <text evidence="2">The sequence shown here is derived from an EMBL/GenBank/DDBJ whole genome shotgun (WGS) entry which is preliminary data.</text>
</comment>
<evidence type="ECO:0000256" key="1">
    <source>
        <dbReference type="SAM" id="Phobius"/>
    </source>
</evidence>
<evidence type="ECO:0000313" key="2">
    <source>
        <dbReference type="EMBL" id="PAB56716.1"/>
    </source>
</evidence>
<dbReference type="PANTHER" id="PTHR32063:SF24">
    <property type="entry name" value="CATION EFFLUX SYSTEM (ACRB_ACRD_ACRF FAMILY)"/>
    <property type="match status" value="1"/>
</dbReference>
<keyword evidence="1" id="KW-0472">Membrane</keyword>
<dbReference type="SUPFAM" id="SSF82866">
    <property type="entry name" value="Multidrug efflux transporter AcrB transmembrane domain"/>
    <property type="match status" value="1"/>
</dbReference>